<dbReference type="InterPro" id="IPR016181">
    <property type="entry name" value="Acyl_CoA_acyltransferase"/>
</dbReference>
<dbReference type="InterPro" id="IPR000182">
    <property type="entry name" value="GNAT_dom"/>
</dbReference>
<accession>A0A4P2VSM1</accession>
<dbReference type="AlphaFoldDB" id="A0A4P2VSM1"/>
<feature type="domain" description="N-acetyltransferase" evidence="1">
    <location>
        <begin position="15"/>
        <end position="177"/>
    </location>
</feature>
<dbReference type="OrthoDB" id="5295305at2"/>
<dbReference type="EMBL" id="AP019368">
    <property type="protein sequence ID" value="BBH52295.1"/>
    <property type="molecule type" value="Genomic_DNA"/>
</dbReference>
<proteinExistence type="predicted"/>
<dbReference type="KEGG" id="sbf:JCM31447_07360"/>
<reference evidence="2 3" key="1">
    <citation type="submission" date="2018-12" db="EMBL/GenBank/DDBJ databases">
        <title>Rubrispira sanarue gen. nov., sp., nov., a member of the order Silvanigrellales, isolated from a brackish lake in Hamamatsu Japan.</title>
        <authorList>
            <person name="Maejima Y."/>
            <person name="Iino T."/>
            <person name="Muraguchi Y."/>
            <person name="Fukuda K."/>
            <person name="Nojiri H."/>
            <person name="Ohkuma M."/>
            <person name="Moriuchi R."/>
            <person name="Dohra H."/>
            <person name="Kimbara K."/>
            <person name="Shintani M."/>
        </authorList>
    </citation>
    <scope>NUCLEOTIDE SEQUENCE [LARGE SCALE GENOMIC DNA]</scope>
    <source>
        <strain evidence="2 3">RF1110005</strain>
    </source>
</reference>
<dbReference type="PANTHER" id="PTHR43610">
    <property type="entry name" value="BLL6696 PROTEIN"/>
    <property type="match status" value="1"/>
</dbReference>
<organism evidence="2 3">
    <name type="scientific">Fluviispira sanaruensis</name>
    <dbReference type="NCBI Taxonomy" id="2493639"/>
    <lineage>
        <taxon>Bacteria</taxon>
        <taxon>Pseudomonadati</taxon>
        <taxon>Bdellovibrionota</taxon>
        <taxon>Oligoflexia</taxon>
        <taxon>Silvanigrellales</taxon>
        <taxon>Silvanigrellaceae</taxon>
        <taxon>Fluviispira</taxon>
    </lineage>
</organism>
<gene>
    <name evidence="2" type="ORF">JCM31447_07360</name>
</gene>
<sequence>MFEQFENCILNGHLVTLRPLVLKDEEALIGCFSIDYFKYFPIHYVSSKEVVSNAIERKLKNISMPFLIIENKSSKAIGMTSFANVRLHDKSLEIGSTFIENHYQKLGYNVECKLLLLQYLFENLSMNRIEFKADKLNTKSNLAMEKLGFVKEGVFRNHMIMPDGRLRDSVYYSVIKEEWPQTKRIIIDRFNKKLSQYHN</sequence>
<dbReference type="SUPFAM" id="SSF55729">
    <property type="entry name" value="Acyl-CoA N-acyltransferases (Nat)"/>
    <property type="match status" value="1"/>
</dbReference>
<dbReference type="PANTHER" id="PTHR43610:SF1">
    <property type="entry name" value="N-ACETYLTRANSFERASE DOMAIN-CONTAINING PROTEIN"/>
    <property type="match status" value="1"/>
</dbReference>
<keyword evidence="3" id="KW-1185">Reference proteome</keyword>
<dbReference type="Proteomes" id="UP000291236">
    <property type="component" value="Chromosome"/>
</dbReference>
<protein>
    <submittedName>
        <fullName evidence="2">N-acetyltransferase</fullName>
    </submittedName>
</protein>
<name>A0A4P2VSM1_FLUSA</name>
<dbReference type="PROSITE" id="PS51186">
    <property type="entry name" value="GNAT"/>
    <property type="match status" value="1"/>
</dbReference>
<evidence type="ECO:0000313" key="2">
    <source>
        <dbReference type="EMBL" id="BBH52295.1"/>
    </source>
</evidence>
<dbReference type="Gene3D" id="3.40.630.30">
    <property type="match status" value="1"/>
</dbReference>
<evidence type="ECO:0000313" key="3">
    <source>
        <dbReference type="Proteomes" id="UP000291236"/>
    </source>
</evidence>
<keyword evidence="2" id="KW-0808">Transferase</keyword>
<dbReference type="GO" id="GO:0016747">
    <property type="term" value="F:acyltransferase activity, transferring groups other than amino-acyl groups"/>
    <property type="evidence" value="ECO:0007669"/>
    <property type="project" value="InterPro"/>
</dbReference>
<evidence type="ECO:0000259" key="1">
    <source>
        <dbReference type="PROSITE" id="PS51186"/>
    </source>
</evidence>
<dbReference type="RefSeq" id="WP_130606658.1">
    <property type="nucleotide sequence ID" value="NZ_AP019368.1"/>
</dbReference>
<dbReference type="Pfam" id="PF13302">
    <property type="entry name" value="Acetyltransf_3"/>
    <property type="match status" value="1"/>
</dbReference>